<evidence type="ECO:0000313" key="2">
    <source>
        <dbReference type="Proteomes" id="UP000593579"/>
    </source>
</evidence>
<dbReference type="EMBL" id="JABEZY010000003">
    <property type="protein sequence ID" value="MBA0735527.1"/>
    <property type="molecule type" value="Genomic_DNA"/>
</dbReference>
<gene>
    <name evidence="1" type="ORF">Gogos_019368</name>
</gene>
<protein>
    <submittedName>
        <fullName evidence="1">Uncharacterized protein</fullName>
    </submittedName>
</protein>
<proteinExistence type="predicted"/>
<organism evidence="1 2">
    <name type="scientific">Gossypium gossypioides</name>
    <name type="common">Mexican cotton</name>
    <name type="synonym">Selera gossypioides</name>
    <dbReference type="NCBI Taxonomy" id="34282"/>
    <lineage>
        <taxon>Eukaryota</taxon>
        <taxon>Viridiplantae</taxon>
        <taxon>Streptophyta</taxon>
        <taxon>Embryophyta</taxon>
        <taxon>Tracheophyta</taxon>
        <taxon>Spermatophyta</taxon>
        <taxon>Magnoliopsida</taxon>
        <taxon>eudicotyledons</taxon>
        <taxon>Gunneridae</taxon>
        <taxon>Pentapetalae</taxon>
        <taxon>rosids</taxon>
        <taxon>malvids</taxon>
        <taxon>Malvales</taxon>
        <taxon>Malvaceae</taxon>
        <taxon>Malvoideae</taxon>
        <taxon>Gossypium</taxon>
    </lineage>
</organism>
<name>A0A7J9BH58_GOSGO</name>
<accession>A0A7J9BH58</accession>
<comment type="caution">
    <text evidence="1">The sequence shown here is derived from an EMBL/GenBank/DDBJ whole genome shotgun (WGS) entry which is preliminary data.</text>
</comment>
<dbReference type="AlphaFoldDB" id="A0A7J9BH58"/>
<dbReference type="OrthoDB" id="1001307at2759"/>
<keyword evidence="2" id="KW-1185">Reference proteome</keyword>
<reference evidence="1 2" key="1">
    <citation type="journal article" date="2019" name="Genome Biol. Evol.">
        <title>Insights into the evolution of the New World diploid cottons (Gossypium, subgenus Houzingenia) based on genome sequencing.</title>
        <authorList>
            <person name="Grover C.E."/>
            <person name="Arick M.A. 2nd"/>
            <person name="Thrash A."/>
            <person name="Conover J.L."/>
            <person name="Sanders W.S."/>
            <person name="Peterson D.G."/>
            <person name="Frelichowski J.E."/>
            <person name="Scheffler J.A."/>
            <person name="Scheffler B.E."/>
            <person name="Wendel J.F."/>
        </authorList>
    </citation>
    <scope>NUCLEOTIDE SEQUENCE [LARGE SCALE GENOMIC DNA]</scope>
    <source>
        <strain evidence="1">5</strain>
        <tissue evidence="1">Leaf</tissue>
    </source>
</reference>
<evidence type="ECO:0000313" key="1">
    <source>
        <dbReference type="EMBL" id="MBA0735527.1"/>
    </source>
</evidence>
<sequence>ILFPHLSCRISTLDVGTFRGGQGAVVVPGKEDLCEAFLRNVPNKFQHDQIEMKWLENNSKDLPEDATNIEKE</sequence>
<dbReference type="Proteomes" id="UP000593579">
    <property type="component" value="Unassembled WGS sequence"/>
</dbReference>
<feature type="non-terminal residue" evidence="1">
    <location>
        <position position="1"/>
    </location>
</feature>